<evidence type="ECO:0000259" key="1">
    <source>
        <dbReference type="Pfam" id="PF16455"/>
    </source>
</evidence>
<evidence type="ECO:0000313" key="3">
    <source>
        <dbReference type="Proteomes" id="UP000824120"/>
    </source>
</evidence>
<dbReference type="Gene3D" id="1.20.225.20">
    <property type="entry name" value="Ub domain-containing protein, DC-UbP/UBTD2, N-terminal domain"/>
    <property type="match status" value="1"/>
</dbReference>
<dbReference type="AlphaFoldDB" id="A0A9J6ACA5"/>
<proteinExistence type="predicted"/>
<sequence length="301" mass="34566">MAKRELSGTLRNLKFMQRASLREEKPKKEEEKLQNHVPKVRLLLLVLRRRVNGLLAKRENGTSQYGLENSDLDDPNEDLKSMETVRKIRKPKPWRHSEPITRAQLLKMREEFWDTAPHYGGKKASASFWIHWFNRDGCVISNQLVIGQLLNSRVHVMMSDNLYGSLGREVGTAQVWIKRIVLDDKLLYFRRAENDFEFMKIKLSMISFNIQATSNFNLAKLLQEETCPSPDLFCLSILLEKIWDALRAAAEAEIGLAQTIVNSAGIIVQSADLTVCYDERGAKYDLPQYVLSEPTNLTGEN</sequence>
<dbReference type="EMBL" id="JACXVP010000002">
    <property type="protein sequence ID" value="KAG5622326.1"/>
    <property type="molecule type" value="Genomic_DNA"/>
</dbReference>
<keyword evidence="3" id="KW-1185">Reference proteome</keyword>
<feature type="domain" description="DC-UbP/UBTD2 N-terminal" evidence="1">
    <location>
        <begin position="86"/>
        <end position="123"/>
    </location>
</feature>
<feature type="domain" description="DC-UbP/UBTD2 N-terminal" evidence="1">
    <location>
        <begin position="241"/>
        <end position="298"/>
    </location>
</feature>
<dbReference type="InterPro" id="IPR032752">
    <property type="entry name" value="DC-UbP/UBTD2_N"/>
</dbReference>
<accession>A0A9J6ACA5</accession>
<comment type="caution">
    <text evidence="2">The sequence shown here is derived from an EMBL/GenBank/DDBJ whole genome shotgun (WGS) entry which is preliminary data.</text>
</comment>
<name>A0A9J6ACA5_SOLCO</name>
<gene>
    <name evidence="2" type="ORF">H5410_007544</name>
</gene>
<protein>
    <recommendedName>
        <fullName evidence="1">DC-UbP/UBTD2 N-terminal domain-containing protein</fullName>
    </recommendedName>
</protein>
<dbReference type="OrthoDB" id="1640476at2759"/>
<dbReference type="Pfam" id="PF16455">
    <property type="entry name" value="UBD"/>
    <property type="match status" value="2"/>
</dbReference>
<reference evidence="2 3" key="1">
    <citation type="submission" date="2020-09" db="EMBL/GenBank/DDBJ databases">
        <title>De no assembly of potato wild relative species, Solanum commersonii.</title>
        <authorList>
            <person name="Cho K."/>
        </authorList>
    </citation>
    <scope>NUCLEOTIDE SEQUENCE [LARGE SCALE GENOMIC DNA]</scope>
    <source>
        <strain evidence="2">LZ3.2</strain>
        <tissue evidence="2">Leaf</tissue>
    </source>
</reference>
<evidence type="ECO:0000313" key="2">
    <source>
        <dbReference type="EMBL" id="KAG5622326.1"/>
    </source>
</evidence>
<dbReference type="InterPro" id="IPR038169">
    <property type="entry name" value="DC-UbP/UBTD2_N_sf"/>
</dbReference>
<dbReference type="Proteomes" id="UP000824120">
    <property type="component" value="Chromosome 2"/>
</dbReference>
<dbReference type="InterPro" id="IPR039869">
    <property type="entry name" value="UBTD1/2"/>
</dbReference>
<dbReference type="PANTHER" id="PTHR13609">
    <property type="entry name" value="UBIQUITIN DOMAIN CONTAINING 1 PROTEIN-RELATED"/>
    <property type="match status" value="1"/>
</dbReference>
<organism evidence="2 3">
    <name type="scientific">Solanum commersonii</name>
    <name type="common">Commerson's wild potato</name>
    <name type="synonym">Commerson's nightshade</name>
    <dbReference type="NCBI Taxonomy" id="4109"/>
    <lineage>
        <taxon>Eukaryota</taxon>
        <taxon>Viridiplantae</taxon>
        <taxon>Streptophyta</taxon>
        <taxon>Embryophyta</taxon>
        <taxon>Tracheophyta</taxon>
        <taxon>Spermatophyta</taxon>
        <taxon>Magnoliopsida</taxon>
        <taxon>eudicotyledons</taxon>
        <taxon>Gunneridae</taxon>
        <taxon>Pentapetalae</taxon>
        <taxon>asterids</taxon>
        <taxon>lamiids</taxon>
        <taxon>Solanales</taxon>
        <taxon>Solanaceae</taxon>
        <taxon>Solanoideae</taxon>
        <taxon>Solaneae</taxon>
        <taxon>Solanum</taxon>
    </lineage>
</organism>